<dbReference type="RefSeq" id="WP_094059137.1">
    <property type="nucleotide sequence ID" value="NZ_CP022530.1"/>
</dbReference>
<dbReference type="Pfam" id="PF11158">
    <property type="entry name" value="DUF2938"/>
    <property type="match status" value="1"/>
</dbReference>
<dbReference type="InterPro" id="IPR021329">
    <property type="entry name" value="DUF2938"/>
</dbReference>
<evidence type="ECO:0000256" key="1">
    <source>
        <dbReference type="SAM" id="Phobius"/>
    </source>
</evidence>
<feature type="transmembrane region" description="Helical" evidence="1">
    <location>
        <begin position="67"/>
        <end position="87"/>
    </location>
</feature>
<dbReference type="OrthoDB" id="9812539at2"/>
<name>A0A222FH78_9GAMM</name>
<evidence type="ECO:0008006" key="4">
    <source>
        <dbReference type="Google" id="ProtNLM"/>
    </source>
</evidence>
<dbReference type="EMBL" id="CP022530">
    <property type="protein sequence ID" value="ASP37936.1"/>
    <property type="molecule type" value="Genomic_DNA"/>
</dbReference>
<keyword evidence="1" id="KW-0472">Membrane</keyword>
<protein>
    <recommendedName>
        <fullName evidence="4">DUF2938 domain-containing protein</fullName>
    </recommendedName>
</protein>
<proteinExistence type="predicted"/>
<evidence type="ECO:0000313" key="2">
    <source>
        <dbReference type="EMBL" id="ASP37936.1"/>
    </source>
</evidence>
<organism evidence="2 3">
    <name type="scientific">Bacterioplanes sanyensis</name>
    <dbReference type="NCBI Taxonomy" id="1249553"/>
    <lineage>
        <taxon>Bacteria</taxon>
        <taxon>Pseudomonadati</taxon>
        <taxon>Pseudomonadota</taxon>
        <taxon>Gammaproteobacteria</taxon>
        <taxon>Oceanospirillales</taxon>
        <taxon>Oceanospirillaceae</taxon>
        <taxon>Bacterioplanes</taxon>
    </lineage>
</organism>
<reference evidence="2 3" key="1">
    <citation type="submission" date="2017-07" db="EMBL/GenBank/DDBJ databases">
        <title>Annotated genome sequence of Bacterioplanes sanyensis isolated from Red Sea.</title>
        <authorList>
            <person name="Rehman Z.U."/>
        </authorList>
    </citation>
    <scope>NUCLEOTIDE SEQUENCE [LARGE SCALE GENOMIC DNA]</scope>
    <source>
        <strain evidence="2 3">NV9</strain>
    </source>
</reference>
<feature type="transmembrane region" description="Helical" evidence="1">
    <location>
        <begin position="99"/>
        <end position="120"/>
    </location>
</feature>
<dbReference type="Proteomes" id="UP000202440">
    <property type="component" value="Chromosome"/>
</dbReference>
<accession>A0A222FH78</accession>
<dbReference type="KEGG" id="bsan:CHH28_04250"/>
<keyword evidence="1" id="KW-0812">Transmembrane</keyword>
<dbReference type="AlphaFoldDB" id="A0A222FH78"/>
<gene>
    <name evidence="2" type="ORF">CHH28_04250</name>
</gene>
<keyword evidence="1" id="KW-1133">Transmembrane helix</keyword>
<feature type="transmembrane region" description="Helical" evidence="1">
    <location>
        <begin position="140"/>
        <end position="160"/>
    </location>
</feature>
<evidence type="ECO:0000313" key="3">
    <source>
        <dbReference type="Proteomes" id="UP000202440"/>
    </source>
</evidence>
<sequence>MTVIWLIVAVGVGATLWTDLINELRRRLLGATVPDYASVGRWIGHMRFGKFTHASIRQADPVPGEQLLGWCVHYVIGVVFAGALIVWQGVDWLYQPVIMPALLFGVMTVLFPFLLLQPALGAGFAASRTPSPTKARWGSLINHVLFGLGLYATAGALTMFI</sequence>
<keyword evidence="3" id="KW-1185">Reference proteome</keyword>